<dbReference type="RefSeq" id="WP_380788919.1">
    <property type="nucleotide sequence ID" value="NZ_JBHTKR010000001.1"/>
</dbReference>
<dbReference type="Proteomes" id="UP001597151">
    <property type="component" value="Unassembled WGS sequence"/>
</dbReference>
<evidence type="ECO:0000313" key="2">
    <source>
        <dbReference type="EMBL" id="MFD1193612.1"/>
    </source>
</evidence>
<protein>
    <submittedName>
        <fullName evidence="2">ABA4-like family protein</fullName>
    </submittedName>
</protein>
<gene>
    <name evidence="2" type="ORF">ACFQ3C_02870</name>
</gene>
<feature type="transmembrane region" description="Helical" evidence="1">
    <location>
        <begin position="34"/>
        <end position="56"/>
    </location>
</feature>
<keyword evidence="1" id="KW-1133">Transmembrane helix</keyword>
<keyword evidence="1" id="KW-0812">Transmembrane</keyword>
<feature type="transmembrane region" description="Helical" evidence="1">
    <location>
        <begin position="76"/>
        <end position="96"/>
    </location>
</feature>
<feature type="transmembrane region" description="Helical" evidence="1">
    <location>
        <begin position="6"/>
        <end position="27"/>
    </location>
</feature>
<name>A0ABW3T9L1_9RHOB</name>
<dbReference type="EMBL" id="JBHTKR010000001">
    <property type="protein sequence ID" value="MFD1193612.1"/>
    <property type="molecule type" value="Genomic_DNA"/>
</dbReference>
<keyword evidence="3" id="KW-1185">Reference proteome</keyword>
<keyword evidence="1" id="KW-0472">Membrane</keyword>
<feature type="transmembrane region" description="Helical" evidence="1">
    <location>
        <begin position="108"/>
        <end position="131"/>
    </location>
</feature>
<dbReference type="Pfam" id="PF14108">
    <property type="entry name" value="ABA4-like"/>
    <property type="match status" value="1"/>
</dbReference>
<organism evidence="2 3">
    <name type="scientific">Seohaeicola saemankumensis</name>
    <dbReference type="NCBI Taxonomy" id="481181"/>
    <lineage>
        <taxon>Bacteria</taxon>
        <taxon>Pseudomonadati</taxon>
        <taxon>Pseudomonadota</taxon>
        <taxon>Alphaproteobacteria</taxon>
        <taxon>Rhodobacterales</taxon>
        <taxon>Roseobacteraceae</taxon>
        <taxon>Seohaeicola</taxon>
    </lineage>
</organism>
<reference evidence="3" key="1">
    <citation type="journal article" date="2019" name="Int. J. Syst. Evol. Microbiol.">
        <title>The Global Catalogue of Microorganisms (GCM) 10K type strain sequencing project: providing services to taxonomists for standard genome sequencing and annotation.</title>
        <authorList>
            <consortium name="The Broad Institute Genomics Platform"/>
            <consortium name="The Broad Institute Genome Sequencing Center for Infectious Disease"/>
            <person name="Wu L."/>
            <person name="Ma J."/>
        </authorList>
    </citation>
    <scope>NUCLEOTIDE SEQUENCE [LARGE SCALE GENOMIC DNA]</scope>
    <source>
        <strain evidence="3">CCUG 55328</strain>
    </source>
</reference>
<evidence type="ECO:0000313" key="3">
    <source>
        <dbReference type="Proteomes" id="UP001597151"/>
    </source>
</evidence>
<dbReference type="InterPro" id="IPR025461">
    <property type="entry name" value="ABA4-like"/>
</dbReference>
<comment type="caution">
    <text evidence="2">The sequence shown here is derived from an EMBL/GenBank/DDBJ whole genome shotgun (WGS) entry which is preliminary data.</text>
</comment>
<evidence type="ECO:0000256" key="1">
    <source>
        <dbReference type="SAM" id="Phobius"/>
    </source>
</evidence>
<proteinExistence type="predicted"/>
<sequence>MTPDSLFQIAGPIAMIGWIFLALAPLAPKWADRIGGVIIPAILSVGYTAVILGYWWQGQGGFDSLANVMLLLSNPWMALAGWVHFLAFDLFIGGWITRQARRDGIPHLVVLPCLLLTFLFGPAGLILFLSIGAMRRLVTPREIEA</sequence>
<accession>A0ABW3T9L1</accession>